<dbReference type="Pfam" id="PF03929">
    <property type="entry name" value="PepSY_TM"/>
    <property type="match status" value="1"/>
</dbReference>
<keyword evidence="1" id="KW-0472">Membrane</keyword>
<name>A0A520MTR4_9GAMM</name>
<feature type="transmembrane region" description="Helical" evidence="1">
    <location>
        <begin position="177"/>
        <end position="199"/>
    </location>
</feature>
<gene>
    <name evidence="2" type="ORF">EVA94_02440</name>
</gene>
<organism evidence="2 3">
    <name type="scientific">SAR86 cluster bacterium</name>
    <dbReference type="NCBI Taxonomy" id="2030880"/>
    <lineage>
        <taxon>Bacteria</taxon>
        <taxon>Pseudomonadati</taxon>
        <taxon>Pseudomonadota</taxon>
        <taxon>Gammaproteobacteria</taxon>
        <taxon>SAR86 cluster</taxon>
    </lineage>
</organism>
<dbReference type="Proteomes" id="UP000315498">
    <property type="component" value="Unassembled WGS sequence"/>
</dbReference>
<protein>
    <recommendedName>
        <fullName evidence="4">PepSY domain-containing protein</fullName>
    </recommendedName>
</protein>
<sequence length="201" mass="23462">MKVKKFTRNLHRYLSIFVSIQLLLWTISGIYFAYNKIELVRGEQYRLPKNVEYRIFDRLGISIIETIEYGEKSYKTYPDGNLIKPLTKEEAIKITSQKTTLNPLEVSLVTELYPGAEYRGSLPVYKVKTDTKDDINVYVGYMTGDIGSIRSDSWRIWDLMWSLHIMDYRERDNINNILLQILSILALVTSISGITLFFVKK</sequence>
<keyword evidence="1" id="KW-1133">Transmembrane helix</keyword>
<evidence type="ECO:0000256" key="1">
    <source>
        <dbReference type="SAM" id="Phobius"/>
    </source>
</evidence>
<evidence type="ECO:0000313" key="3">
    <source>
        <dbReference type="Proteomes" id="UP000315498"/>
    </source>
</evidence>
<dbReference type="EMBL" id="SHBG01000017">
    <property type="protein sequence ID" value="RZO24623.1"/>
    <property type="molecule type" value="Genomic_DNA"/>
</dbReference>
<reference evidence="2 3" key="1">
    <citation type="submission" date="2019-02" db="EMBL/GenBank/DDBJ databases">
        <title>Prokaryotic population dynamics and viral predation in marine succession experiment using metagenomics: the confinement effect.</title>
        <authorList>
            <person name="Haro-Moreno J.M."/>
            <person name="Rodriguez-Valera F."/>
            <person name="Lopez-Perez M."/>
        </authorList>
    </citation>
    <scope>NUCLEOTIDE SEQUENCE [LARGE SCALE GENOMIC DNA]</scope>
    <source>
        <strain evidence="2">MED-G161</strain>
    </source>
</reference>
<evidence type="ECO:0008006" key="4">
    <source>
        <dbReference type="Google" id="ProtNLM"/>
    </source>
</evidence>
<feature type="transmembrane region" description="Helical" evidence="1">
    <location>
        <begin position="12"/>
        <end position="34"/>
    </location>
</feature>
<dbReference type="AlphaFoldDB" id="A0A520MTR4"/>
<accession>A0A520MTR4</accession>
<dbReference type="InterPro" id="IPR005625">
    <property type="entry name" value="PepSY-ass_TM"/>
</dbReference>
<proteinExistence type="predicted"/>
<keyword evidence="1" id="KW-0812">Transmembrane</keyword>
<comment type="caution">
    <text evidence="2">The sequence shown here is derived from an EMBL/GenBank/DDBJ whole genome shotgun (WGS) entry which is preliminary data.</text>
</comment>
<evidence type="ECO:0000313" key="2">
    <source>
        <dbReference type="EMBL" id="RZO24623.1"/>
    </source>
</evidence>